<feature type="compositionally biased region" description="Basic and acidic residues" evidence="6">
    <location>
        <begin position="12"/>
        <end position="32"/>
    </location>
</feature>
<dbReference type="InterPro" id="IPR051762">
    <property type="entry name" value="UBF1"/>
</dbReference>
<proteinExistence type="predicted"/>
<evidence type="ECO:0000259" key="7">
    <source>
        <dbReference type="PROSITE" id="PS50118"/>
    </source>
</evidence>
<dbReference type="EnsemblMetazoa" id="AFAF004073-RA">
    <property type="protein sequence ID" value="AFAF004073-PA"/>
    <property type="gene ID" value="AFAF004073"/>
</dbReference>
<feature type="DNA-binding region" description="HMG box" evidence="4">
    <location>
        <begin position="131"/>
        <end position="198"/>
    </location>
</feature>
<evidence type="ECO:0000313" key="8">
    <source>
        <dbReference type="EnsemblMetazoa" id="AFAF004073-PA"/>
    </source>
</evidence>
<keyword evidence="3 4" id="KW-0539">Nucleus</keyword>
<dbReference type="PROSITE" id="PS50118">
    <property type="entry name" value="HMG_BOX_2"/>
    <property type="match status" value="1"/>
</dbReference>
<dbReference type="VEuPathDB" id="VectorBase:AFAF004073"/>
<dbReference type="InterPro" id="IPR036910">
    <property type="entry name" value="HMG_box_dom_sf"/>
</dbReference>
<dbReference type="GO" id="GO:0005634">
    <property type="term" value="C:nucleus"/>
    <property type="evidence" value="ECO:0007669"/>
    <property type="project" value="UniProtKB-SubCell"/>
</dbReference>
<evidence type="ECO:0000313" key="9">
    <source>
        <dbReference type="Proteomes" id="UP000075886"/>
    </source>
</evidence>
<keyword evidence="9" id="KW-1185">Reference proteome</keyword>
<protein>
    <recommendedName>
        <fullName evidence="7">HMG box domain-containing protein</fullName>
    </recommendedName>
</protein>
<evidence type="ECO:0000256" key="2">
    <source>
        <dbReference type="ARBA" id="ARBA00023125"/>
    </source>
</evidence>
<accession>A0A182Q6K6</accession>
<evidence type="ECO:0000256" key="3">
    <source>
        <dbReference type="ARBA" id="ARBA00023242"/>
    </source>
</evidence>
<dbReference type="AlphaFoldDB" id="A0A182Q6K6"/>
<feature type="region of interest" description="Disordered" evidence="6">
    <location>
        <begin position="1"/>
        <end position="40"/>
    </location>
</feature>
<dbReference type="PANTHER" id="PTHR46318:SF3">
    <property type="entry name" value="UPSTREAM BINDING TRANSCRIPTION FACTOR"/>
    <property type="match status" value="1"/>
</dbReference>
<name>A0A182Q6K6_9DIPT</name>
<dbReference type="EMBL" id="AXCN02002080">
    <property type="status" value="NOT_ANNOTATED_CDS"/>
    <property type="molecule type" value="Genomic_DNA"/>
</dbReference>
<dbReference type="Gene3D" id="1.10.30.10">
    <property type="entry name" value="High mobility group box domain"/>
    <property type="match status" value="1"/>
</dbReference>
<dbReference type="GO" id="GO:0003677">
    <property type="term" value="F:DNA binding"/>
    <property type="evidence" value="ECO:0007669"/>
    <property type="project" value="UniProtKB-UniRule"/>
</dbReference>
<dbReference type="STRING" id="69004.A0A182Q6K6"/>
<feature type="region of interest" description="Disordered" evidence="6">
    <location>
        <begin position="456"/>
        <end position="533"/>
    </location>
</feature>
<reference evidence="9" key="1">
    <citation type="submission" date="2014-01" db="EMBL/GenBank/DDBJ databases">
        <title>The Genome Sequence of Anopheles farauti FAR1 (V2).</title>
        <authorList>
            <consortium name="The Broad Institute Genomics Platform"/>
            <person name="Neafsey D.E."/>
            <person name="Besansky N."/>
            <person name="Howell P."/>
            <person name="Walton C."/>
            <person name="Young S.K."/>
            <person name="Zeng Q."/>
            <person name="Gargeya S."/>
            <person name="Fitzgerald M."/>
            <person name="Haas B."/>
            <person name="Abouelleil A."/>
            <person name="Allen A.W."/>
            <person name="Alvarado L."/>
            <person name="Arachchi H.M."/>
            <person name="Berlin A.M."/>
            <person name="Chapman S.B."/>
            <person name="Gainer-Dewar J."/>
            <person name="Goldberg J."/>
            <person name="Griggs A."/>
            <person name="Gujja S."/>
            <person name="Hansen M."/>
            <person name="Howarth C."/>
            <person name="Imamovic A."/>
            <person name="Ireland A."/>
            <person name="Larimer J."/>
            <person name="McCowan C."/>
            <person name="Murphy C."/>
            <person name="Pearson M."/>
            <person name="Poon T.W."/>
            <person name="Priest M."/>
            <person name="Roberts A."/>
            <person name="Saif S."/>
            <person name="Shea T."/>
            <person name="Sisk P."/>
            <person name="Sykes S."/>
            <person name="Wortman J."/>
            <person name="Nusbaum C."/>
            <person name="Birren B."/>
        </authorList>
    </citation>
    <scope>NUCLEOTIDE SEQUENCE [LARGE SCALE GENOMIC DNA]</scope>
    <source>
        <strain evidence="9">FAR1</strain>
    </source>
</reference>
<feature type="region of interest" description="Disordered" evidence="6">
    <location>
        <begin position="417"/>
        <end position="441"/>
    </location>
</feature>
<dbReference type="Proteomes" id="UP000075886">
    <property type="component" value="Unassembled WGS sequence"/>
</dbReference>
<feature type="coiled-coil region" evidence="5">
    <location>
        <begin position="161"/>
        <end position="200"/>
    </location>
</feature>
<dbReference type="PANTHER" id="PTHR46318">
    <property type="entry name" value="UPSTREAM BINDING TRANSCRIPTION FACTOR"/>
    <property type="match status" value="1"/>
</dbReference>
<keyword evidence="2 4" id="KW-0238">DNA-binding</keyword>
<feature type="compositionally biased region" description="Polar residues" evidence="6">
    <location>
        <begin position="651"/>
        <end position="662"/>
    </location>
</feature>
<organism evidence="8 9">
    <name type="scientific">Anopheles farauti</name>
    <dbReference type="NCBI Taxonomy" id="69004"/>
    <lineage>
        <taxon>Eukaryota</taxon>
        <taxon>Metazoa</taxon>
        <taxon>Ecdysozoa</taxon>
        <taxon>Arthropoda</taxon>
        <taxon>Hexapoda</taxon>
        <taxon>Insecta</taxon>
        <taxon>Pterygota</taxon>
        <taxon>Neoptera</taxon>
        <taxon>Endopterygota</taxon>
        <taxon>Diptera</taxon>
        <taxon>Nematocera</taxon>
        <taxon>Culicoidea</taxon>
        <taxon>Culicidae</taxon>
        <taxon>Anophelinae</taxon>
        <taxon>Anopheles</taxon>
    </lineage>
</organism>
<feature type="region of interest" description="Disordered" evidence="6">
    <location>
        <begin position="605"/>
        <end position="676"/>
    </location>
</feature>
<feature type="compositionally biased region" description="Acidic residues" evidence="6">
    <location>
        <begin position="666"/>
        <end position="676"/>
    </location>
</feature>
<dbReference type="Pfam" id="PF00505">
    <property type="entry name" value="HMG_box"/>
    <property type="match status" value="1"/>
</dbReference>
<comment type="subcellular location">
    <subcellularLocation>
        <location evidence="1">Nucleus</location>
    </subcellularLocation>
</comment>
<feature type="compositionally biased region" description="Polar residues" evidence="6">
    <location>
        <begin position="417"/>
        <end position="428"/>
    </location>
</feature>
<evidence type="ECO:0000256" key="5">
    <source>
        <dbReference type="SAM" id="Coils"/>
    </source>
</evidence>
<feature type="domain" description="HMG box" evidence="7">
    <location>
        <begin position="131"/>
        <end position="198"/>
    </location>
</feature>
<evidence type="ECO:0000256" key="6">
    <source>
        <dbReference type="SAM" id="MobiDB-lite"/>
    </source>
</evidence>
<dbReference type="InterPro" id="IPR009071">
    <property type="entry name" value="HMG_box_dom"/>
</dbReference>
<evidence type="ECO:0000256" key="4">
    <source>
        <dbReference type="PROSITE-ProRule" id="PRU00267"/>
    </source>
</evidence>
<evidence type="ECO:0000256" key="1">
    <source>
        <dbReference type="ARBA" id="ARBA00004123"/>
    </source>
</evidence>
<keyword evidence="5" id="KW-0175">Coiled coil</keyword>
<feature type="compositionally biased region" description="Basic and acidic residues" evidence="6">
    <location>
        <begin position="504"/>
        <end position="522"/>
    </location>
</feature>
<sequence>MRKRSLSVAFERSAESDEMRRKFEGVNDVHSESDEDESDEMLNVATTGWSRDDYDKLLSKLRANVPVDIKSYKYTLMAIDWEQVAFGKHSPKEVEEVTKALVQKIRKFRTLSEMVEDIPAIGAKIVKAALPKKPPSAYNLFMKEKYAFYKEKYKGTGINLMKKLAEEFAALSNKKKRKYEQMAEQAKEAYKAELEKFYRENPHLEVKPTQKISQPRVKLLNTKILTPFKMFVNEKRKNGLKSSLPEMRAMWDDLEKKQRYKYIQECFQHQSGDNTLKLTKEEQNIVEYASGKPEPISHNLCDFYLKKQPDIPKSATTASAWRKEKMAEYKSLPKMRKLELELEYRRAKMEFVHKYQEYISNLPEESMRRSEHEQLQLFVTSKLDKDERREYNQNTMNTILDGTSATLYSDMPIAESTTNELNVQQNPSKTNKKKKTKDVVATPEKQVTVDAAAAATKNDKVNGKQLKSILKSPPPTPFAEPSANRKHKLLSGSPAVSSPKKQKRQEEVESDRSSDKVDRKPTIENGNAELILPEPTCPPRSALKYYKLHYYHGKPEKCKESFEKLSEQRKEAIRAEALAAQKRYSREVHAYLIKLPQEKSEAFLKRMQKAARQDTDEESLQSAPIKANVQTKQELQSSSSESDSEDERPNAGTSSNITYNDVSSSNDDDDSDSEEE</sequence>
<dbReference type="SMART" id="SM00398">
    <property type="entry name" value="HMG"/>
    <property type="match status" value="1"/>
</dbReference>
<dbReference type="SUPFAM" id="SSF47095">
    <property type="entry name" value="HMG-box"/>
    <property type="match status" value="1"/>
</dbReference>
<reference evidence="8" key="2">
    <citation type="submission" date="2020-05" db="UniProtKB">
        <authorList>
            <consortium name="EnsemblMetazoa"/>
        </authorList>
    </citation>
    <scope>IDENTIFICATION</scope>
    <source>
        <strain evidence="8">FAR1</strain>
    </source>
</reference>